<sequence length="104" mass="11468">MGGVAFLVTARQQPGGGREDSWREPKSLWNQAWFCGLRSAYGFASWGKRLDRDDWLAKAGLALNFALAAPQTRGAVPRLLSGRRRRSLGDGTMVYVRTAQAART</sequence>
<accession>A0A9X4L5L7</accession>
<evidence type="ECO:0000313" key="1">
    <source>
        <dbReference type="EMBL" id="MDG0814329.1"/>
    </source>
</evidence>
<keyword evidence="2" id="KW-1185">Reference proteome</keyword>
<evidence type="ECO:0000313" key="2">
    <source>
        <dbReference type="Proteomes" id="UP001153404"/>
    </source>
</evidence>
<proteinExistence type="predicted"/>
<reference evidence="1" key="1">
    <citation type="submission" date="2022-10" db="EMBL/GenBank/DDBJ databases">
        <title>Comparative genomic analysis of Cohnella hashimotonis sp. nov., isolated from the International Space Station.</title>
        <authorList>
            <person name="Simpson A."/>
            <person name="Venkateswaran K."/>
        </authorList>
    </citation>
    <scope>NUCLEOTIDE SEQUENCE</scope>
    <source>
        <strain evidence="1">DSM 28161</strain>
    </source>
</reference>
<dbReference type="Proteomes" id="UP001153404">
    <property type="component" value="Unassembled WGS sequence"/>
</dbReference>
<gene>
    <name evidence="1" type="ORF">OMP40_37415</name>
</gene>
<name>A0A9X4L5L7_9BACL</name>
<comment type="caution">
    <text evidence="1">The sequence shown here is derived from an EMBL/GenBank/DDBJ whole genome shotgun (WGS) entry which is preliminary data.</text>
</comment>
<organism evidence="1 2">
    <name type="scientific">Cohnella rhizosphaerae</name>
    <dbReference type="NCBI Taxonomy" id="1457232"/>
    <lineage>
        <taxon>Bacteria</taxon>
        <taxon>Bacillati</taxon>
        <taxon>Bacillota</taxon>
        <taxon>Bacilli</taxon>
        <taxon>Bacillales</taxon>
        <taxon>Paenibacillaceae</taxon>
        <taxon>Cohnella</taxon>
    </lineage>
</organism>
<dbReference type="EMBL" id="JAPDIA010000009">
    <property type="protein sequence ID" value="MDG0814329.1"/>
    <property type="molecule type" value="Genomic_DNA"/>
</dbReference>
<protein>
    <submittedName>
        <fullName evidence="1">Uncharacterized protein</fullName>
    </submittedName>
</protein>
<dbReference type="AlphaFoldDB" id="A0A9X4L5L7"/>
<dbReference type="RefSeq" id="WP_277539186.1">
    <property type="nucleotide sequence ID" value="NZ_JAPDIA010000009.1"/>
</dbReference>